<protein>
    <recommendedName>
        <fullName evidence="3">DUF1150 family protein</fullName>
    </recommendedName>
</protein>
<dbReference type="InterPro" id="IPR009531">
    <property type="entry name" value="DUF1150"/>
</dbReference>
<dbReference type="Proteomes" id="UP000183812">
    <property type="component" value="Unassembled WGS sequence"/>
</dbReference>
<reference evidence="1 2" key="1">
    <citation type="submission" date="2016-10" db="EMBL/GenBank/DDBJ databases">
        <authorList>
            <person name="de Groot N.N."/>
        </authorList>
    </citation>
    <scope>NUCLEOTIDE SEQUENCE [LARGE SCALE GENOMIC DNA]</scope>
    <source>
        <strain evidence="2">DSM 938 / 37b4</strain>
    </source>
</reference>
<evidence type="ECO:0000313" key="2">
    <source>
        <dbReference type="Proteomes" id="UP000183812"/>
    </source>
</evidence>
<sequence length="75" mass="8531">MDHIADFDVAAGARIVYVRPVPLTEIPEEIRDRVGHIDHMYALHNVNGERLALVRDREMAFVLARQNEITAVSVH</sequence>
<name>A0A1G7KR72_RHOCA</name>
<dbReference type="Pfam" id="PF06620">
    <property type="entry name" value="DUF1150"/>
    <property type="match status" value="1"/>
</dbReference>
<dbReference type="OrthoDB" id="7205167at2"/>
<evidence type="ECO:0000313" key="1">
    <source>
        <dbReference type="EMBL" id="SDF39722.1"/>
    </source>
</evidence>
<dbReference type="RefSeq" id="WP_074554194.1">
    <property type="nucleotide sequence ID" value="NZ_CP119563.1"/>
</dbReference>
<evidence type="ECO:0008006" key="3">
    <source>
        <dbReference type="Google" id="ProtNLM"/>
    </source>
</evidence>
<dbReference type="AlphaFoldDB" id="A0A1G7KR72"/>
<gene>
    <name evidence="1" type="ORF">SAMN04244550_02182</name>
</gene>
<accession>A0A1G7KR72</accession>
<dbReference type="EMBL" id="FNAY01000010">
    <property type="protein sequence ID" value="SDF39722.1"/>
    <property type="molecule type" value="Genomic_DNA"/>
</dbReference>
<proteinExistence type="predicted"/>
<organism evidence="1 2">
    <name type="scientific">Rhodobacter capsulatus</name>
    <name type="common">Rhodopseudomonas capsulata</name>
    <dbReference type="NCBI Taxonomy" id="1061"/>
    <lineage>
        <taxon>Bacteria</taxon>
        <taxon>Pseudomonadati</taxon>
        <taxon>Pseudomonadota</taxon>
        <taxon>Alphaproteobacteria</taxon>
        <taxon>Rhodobacterales</taxon>
        <taxon>Rhodobacter group</taxon>
        <taxon>Rhodobacter</taxon>
    </lineage>
</organism>